<evidence type="ECO:0000256" key="9">
    <source>
        <dbReference type="HAMAP-Rule" id="MF_00049"/>
    </source>
</evidence>
<evidence type="ECO:0000313" key="15">
    <source>
        <dbReference type="EMBL" id="KKP54487.1"/>
    </source>
</evidence>
<dbReference type="InterPro" id="IPR014729">
    <property type="entry name" value="Rossmann-like_a/b/a_fold"/>
</dbReference>
<feature type="domain" description="Methionyl/Valyl/Leucyl/Isoleucyl-tRNA synthetase anticodon-binding" evidence="12">
    <location>
        <begin position="666"/>
        <end position="776"/>
    </location>
</feature>
<dbReference type="Pfam" id="PF00133">
    <property type="entry name" value="tRNA-synt_1"/>
    <property type="match status" value="1"/>
</dbReference>
<dbReference type="InterPro" id="IPR002302">
    <property type="entry name" value="Leu-tRNA-ligase"/>
</dbReference>
<comment type="similarity">
    <text evidence="1 9 10">Belongs to the class-I aminoacyl-tRNA synthetase family.</text>
</comment>
<name>A0A0G0DGJ9_9BACT</name>
<dbReference type="FunFam" id="1.10.730.10:FF:000002">
    <property type="entry name" value="Leucine--tRNA ligase"/>
    <property type="match status" value="1"/>
</dbReference>
<dbReference type="SUPFAM" id="SSF47323">
    <property type="entry name" value="Anticodon-binding domain of a subclass of class I aminoacyl-tRNA synthetases"/>
    <property type="match status" value="1"/>
</dbReference>
<comment type="subcellular location">
    <subcellularLocation>
        <location evidence="9">Cytoplasm</location>
    </subcellularLocation>
</comment>
<evidence type="ECO:0000256" key="2">
    <source>
        <dbReference type="ARBA" id="ARBA00022490"/>
    </source>
</evidence>
<evidence type="ECO:0000256" key="10">
    <source>
        <dbReference type="RuleBase" id="RU363035"/>
    </source>
</evidence>
<feature type="binding site" evidence="9">
    <location>
        <position position="592"/>
    </location>
    <ligand>
        <name>ATP</name>
        <dbReference type="ChEBI" id="CHEBI:30616"/>
    </ligand>
</feature>
<evidence type="ECO:0000256" key="6">
    <source>
        <dbReference type="ARBA" id="ARBA00022917"/>
    </source>
</evidence>
<dbReference type="InterPro" id="IPR009008">
    <property type="entry name" value="Val/Leu/Ile-tRNA-synth_edit"/>
</dbReference>
<dbReference type="CDD" id="cd00812">
    <property type="entry name" value="LeuRS_core"/>
    <property type="match status" value="1"/>
</dbReference>
<evidence type="ECO:0000256" key="5">
    <source>
        <dbReference type="ARBA" id="ARBA00022840"/>
    </source>
</evidence>
<keyword evidence="7 9" id="KW-0030">Aminoacyl-tRNA synthetase</keyword>
<dbReference type="GO" id="GO:0005829">
    <property type="term" value="C:cytosol"/>
    <property type="evidence" value="ECO:0007669"/>
    <property type="project" value="TreeGrafter"/>
</dbReference>
<dbReference type="PATRIC" id="fig|1619088.3.peg.576"/>
<dbReference type="NCBIfam" id="TIGR00396">
    <property type="entry name" value="leuS_bact"/>
    <property type="match status" value="1"/>
</dbReference>
<dbReference type="AlphaFoldDB" id="A0A0G0DGJ9"/>
<dbReference type="FunFam" id="3.40.50.620:FF:000003">
    <property type="entry name" value="Leucine--tRNA ligase"/>
    <property type="match status" value="1"/>
</dbReference>
<comment type="caution">
    <text evidence="9">Lacks conserved residue(s) required for the propagation of feature annotation.</text>
</comment>
<evidence type="ECO:0000259" key="14">
    <source>
        <dbReference type="Pfam" id="PF13603"/>
    </source>
</evidence>
<dbReference type="GO" id="GO:0002161">
    <property type="term" value="F:aminoacyl-tRNA deacylase activity"/>
    <property type="evidence" value="ECO:0007669"/>
    <property type="project" value="InterPro"/>
</dbReference>
<evidence type="ECO:0000259" key="11">
    <source>
        <dbReference type="Pfam" id="PF00133"/>
    </source>
</evidence>
<dbReference type="GO" id="GO:0005524">
    <property type="term" value="F:ATP binding"/>
    <property type="evidence" value="ECO:0007669"/>
    <property type="project" value="UniProtKB-UniRule"/>
</dbReference>
<feature type="short sequence motif" description="'KMSKS' region" evidence="9">
    <location>
        <begin position="589"/>
        <end position="593"/>
    </location>
</feature>
<gene>
    <name evidence="9" type="primary">leuS</name>
    <name evidence="15" type="ORF">UR47_C0016G0002</name>
</gene>
<keyword evidence="2 9" id="KW-0963">Cytoplasm</keyword>
<dbReference type="Pfam" id="PF09334">
    <property type="entry name" value="tRNA-synt_1g"/>
    <property type="match status" value="1"/>
</dbReference>
<dbReference type="Gene3D" id="3.10.20.590">
    <property type="match status" value="1"/>
</dbReference>
<evidence type="ECO:0000259" key="12">
    <source>
        <dbReference type="Pfam" id="PF08264"/>
    </source>
</evidence>
<dbReference type="FunFam" id="3.40.50.620:FF:000056">
    <property type="entry name" value="Leucine--tRNA ligase"/>
    <property type="match status" value="1"/>
</dbReference>
<dbReference type="EMBL" id="LBPI01000016">
    <property type="protein sequence ID" value="KKP54487.1"/>
    <property type="molecule type" value="Genomic_DNA"/>
</dbReference>
<dbReference type="Pfam" id="PF13603">
    <property type="entry name" value="tRNA-synt_1_2"/>
    <property type="match status" value="1"/>
</dbReference>
<dbReference type="GO" id="GO:0006429">
    <property type="term" value="P:leucyl-tRNA aminoacylation"/>
    <property type="evidence" value="ECO:0007669"/>
    <property type="project" value="UniProtKB-UniRule"/>
</dbReference>
<dbReference type="PANTHER" id="PTHR43740">
    <property type="entry name" value="LEUCYL-TRNA SYNTHETASE"/>
    <property type="match status" value="1"/>
</dbReference>
<evidence type="ECO:0000256" key="1">
    <source>
        <dbReference type="ARBA" id="ARBA00005594"/>
    </source>
</evidence>
<evidence type="ECO:0000256" key="3">
    <source>
        <dbReference type="ARBA" id="ARBA00022598"/>
    </source>
</evidence>
<dbReference type="PRINTS" id="PR00985">
    <property type="entry name" value="TRNASYNTHLEU"/>
</dbReference>
<evidence type="ECO:0000313" key="16">
    <source>
        <dbReference type="Proteomes" id="UP000034488"/>
    </source>
</evidence>
<reference evidence="15 16" key="1">
    <citation type="journal article" date="2015" name="Nature">
        <title>rRNA introns, odd ribosomes, and small enigmatic genomes across a large radiation of phyla.</title>
        <authorList>
            <person name="Brown C.T."/>
            <person name="Hug L.A."/>
            <person name="Thomas B.C."/>
            <person name="Sharon I."/>
            <person name="Castelle C.J."/>
            <person name="Singh A."/>
            <person name="Wilkins M.J."/>
            <person name="Williams K.H."/>
            <person name="Banfield J.F."/>
        </authorList>
    </citation>
    <scope>NUCLEOTIDE SEQUENCE [LARGE SCALE GENOMIC DNA]</scope>
</reference>
<dbReference type="InterPro" id="IPR009080">
    <property type="entry name" value="tRNAsynth_Ia_anticodon-bd"/>
</dbReference>
<dbReference type="SUPFAM" id="SSF50677">
    <property type="entry name" value="ValRS/IleRS/LeuRS editing domain"/>
    <property type="match status" value="1"/>
</dbReference>
<sequence length="812" mass="93995">MSDKYRPKNFESKWQQKWFSDMKYEAKDLLTDKPKYYLLVEFPYPSGPGMHIGHTRNYSMMDAVARLRRMKGFNVMFPMGWDAFGLPTENYAIKVKRPPQEITNENIENFRRQLKSLGISFDWSREVNTSEPSYYKWTQWIFLKLFEKGLAYKSEMPINWCPNCKVGCANEEVIDSRHERCGTLVEKRNISQWVLKITEYADRLDEDLDSVNFPDAVKALQRNWIGKKTWYDIQYKVENSEEVITVSTTRPDTQFGSTFVVLAPENEILTRLMNTMSDEKRKEIGEYIKESKRKTTEEREAWGREKSGVFTGIYCINSITGNRLPIWVADFVLTTVGTGAVVGVPAHDERDFEFAMKYTLPVIRVIEGPDGNRSEVQSIKDLYTGEGSVFNSGFLDGFSSEDARVKVGKFIEKEKIGEVTVRYHLHDWIFSRQHYWGEPIPIVHCENCGMVPVPESELPVELPKVESYEPTDTGESPLANITEWVNIKCPKCGGNAKRETDTMPNWAGSSWYYLRYCDPKNDKEFVGRNKSDYWMQVDHYEGGQEHITLHLLYSRFWHKVLYDLGYVRDIEPYYARSIHGIVLGEGGVKMSKSLGNIIGPDDLINTYGADVTRAYMMFMGPYEGNVEWSTRTIQGVRRFVSRYYDFLNSAYQNRVDNSENSVKIGVNRLVKKIEGDILEFKFNTAIASLMEFYNKFSNSKFDNKDLEKLIILSAPVFPHISEEIWCSTMGKQYSVHDQKWPVIDEKLLEEDSIEIPVQINGKVRGKVTILKQDSEEKIREIILTSNTLGTYLSGVEIKKFIYVPERIVSIIS</sequence>
<dbReference type="Proteomes" id="UP000034488">
    <property type="component" value="Unassembled WGS sequence"/>
</dbReference>
<comment type="catalytic activity">
    <reaction evidence="8 9">
        <text>tRNA(Leu) + L-leucine + ATP = L-leucyl-tRNA(Leu) + AMP + diphosphate</text>
        <dbReference type="Rhea" id="RHEA:11688"/>
        <dbReference type="Rhea" id="RHEA-COMP:9613"/>
        <dbReference type="Rhea" id="RHEA-COMP:9622"/>
        <dbReference type="ChEBI" id="CHEBI:30616"/>
        <dbReference type="ChEBI" id="CHEBI:33019"/>
        <dbReference type="ChEBI" id="CHEBI:57427"/>
        <dbReference type="ChEBI" id="CHEBI:78442"/>
        <dbReference type="ChEBI" id="CHEBI:78494"/>
        <dbReference type="ChEBI" id="CHEBI:456215"/>
        <dbReference type="EC" id="6.1.1.4"/>
    </reaction>
</comment>
<evidence type="ECO:0000256" key="4">
    <source>
        <dbReference type="ARBA" id="ARBA00022741"/>
    </source>
</evidence>
<dbReference type="InterPro" id="IPR001412">
    <property type="entry name" value="aa-tRNA-synth_I_CS"/>
</dbReference>
<dbReference type="Gene3D" id="3.40.50.620">
    <property type="entry name" value="HUPs"/>
    <property type="match status" value="2"/>
</dbReference>
<keyword evidence="3 9" id="KW-0436">Ligase</keyword>
<dbReference type="PROSITE" id="PS00178">
    <property type="entry name" value="AA_TRNA_LIGASE_I"/>
    <property type="match status" value="1"/>
</dbReference>
<keyword evidence="6 9" id="KW-0648">Protein biosynthesis</keyword>
<dbReference type="InterPro" id="IPR002300">
    <property type="entry name" value="aa-tRNA-synth_Ia"/>
</dbReference>
<accession>A0A0G0DGJ9</accession>
<dbReference type="GO" id="GO:0004823">
    <property type="term" value="F:leucine-tRNA ligase activity"/>
    <property type="evidence" value="ECO:0007669"/>
    <property type="project" value="UniProtKB-UniRule"/>
</dbReference>
<proteinExistence type="inferred from homology"/>
<feature type="domain" description="Leucyl-tRNA synthetase editing" evidence="14">
    <location>
        <begin position="222"/>
        <end position="409"/>
    </location>
</feature>
<dbReference type="Gene3D" id="1.10.730.10">
    <property type="entry name" value="Isoleucyl-tRNA Synthetase, Domain 1"/>
    <property type="match status" value="2"/>
</dbReference>
<organism evidence="15 16">
    <name type="scientific">candidate division WS6 bacterium GW2011_GWB1_33_6</name>
    <dbReference type="NCBI Taxonomy" id="1619088"/>
    <lineage>
        <taxon>Bacteria</taxon>
        <taxon>Candidatus Dojkabacteria</taxon>
    </lineage>
</organism>
<dbReference type="SUPFAM" id="SSF52374">
    <property type="entry name" value="Nucleotidylyl transferase"/>
    <property type="match status" value="1"/>
</dbReference>
<evidence type="ECO:0000259" key="13">
    <source>
        <dbReference type="Pfam" id="PF09334"/>
    </source>
</evidence>
<dbReference type="Pfam" id="PF08264">
    <property type="entry name" value="Anticodon_1"/>
    <property type="match status" value="1"/>
</dbReference>
<dbReference type="PANTHER" id="PTHR43740:SF2">
    <property type="entry name" value="LEUCINE--TRNA LIGASE, MITOCHONDRIAL"/>
    <property type="match status" value="1"/>
</dbReference>
<protein>
    <recommendedName>
        <fullName evidence="9">Leucine--tRNA ligase</fullName>
        <ecNumber evidence="9">6.1.1.4</ecNumber>
    </recommendedName>
    <alternativeName>
        <fullName evidence="9">Leucyl-tRNA synthetase</fullName>
        <shortName evidence="9">LeuRS</shortName>
    </alternativeName>
</protein>
<dbReference type="InterPro" id="IPR015413">
    <property type="entry name" value="Methionyl/Leucyl_tRNA_Synth"/>
</dbReference>
<feature type="domain" description="Aminoacyl-tRNA synthetase class Ia" evidence="11">
    <location>
        <begin position="425"/>
        <end position="628"/>
    </location>
</feature>
<keyword evidence="4 9" id="KW-0547">Nucleotide-binding</keyword>
<keyword evidence="5 9" id="KW-0067">ATP-binding</keyword>
<evidence type="ECO:0000256" key="7">
    <source>
        <dbReference type="ARBA" id="ARBA00023146"/>
    </source>
</evidence>
<comment type="caution">
    <text evidence="15">The sequence shown here is derived from an EMBL/GenBank/DDBJ whole genome shotgun (WGS) entry which is preliminary data.</text>
</comment>
<dbReference type="InterPro" id="IPR013155">
    <property type="entry name" value="M/V/L/I-tRNA-synth_anticd-bd"/>
</dbReference>
<dbReference type="EC" id="6.1.1.4" evidence="9"/>
<dbReference type="InterPro" id="IPR025709">
    <property type="entry name" value="Leu_tRNA-synth_edit"/>
</dbReference>
<feature type="domain" description="Methionyl/Leucyl tRNA synthetase" evidence="13">
    <location>
        <begin position="41"/>
        <end position="173"/>
    </location>
</feature>
<dbReference type="HAMAP" id="MF_00049_B">
    <property type="entry name" value="Leu_tRNA_synth_B"/>
    <property type="match status" value="1"/>
</dbReference>
<evidence type="ECO:0000256" key="8">
    <source>
        <dbReference type="ARBA" id="ARBA00047469"/>
    </source>
</evidence>